<dbReference type="STRING" id="8081.ENSPREP00000013467"/>
<dbReference type="InterPro" id="IPR000504">
    <property type="entry name" value="RRM_dom"/>
</dbReference>
<name>A0A3P9NV72_POERE</name>
<evidence type="ECO:0000313" key="8">
    <source>
        <dbReference type="Proteomes" id="UP000242638"/>
    </source>
</evidence>
<dbReference type="Bgee" id="ENSPREG00000009157">
    <property type="expression patterns" value="Expressed in caudal fin and 1 other cell type or tissue"/>
</dbReference>
<dbReference type="SMART" id="SM00360">
    <property type="entry name" value="RRM"/>
    <property type="match status" value="1"/>
</dbReference>
<feature type="domain" description="RRM" evidence="6">
    <location>
        <begin position="26"/>
        <end position="107"/>
    </location>
</feature>
<dbReference type="InterPro" id="IPR012677">
    <property type="entry name" value="Nucleotide-bd_a/b_plait_sf"/>
</dbReference>
<dbReference type="GO" id="GO:0003723">
    <property type="term" value="F:RNA binding"/>
    <property type="evidence" value="ECO:0007669"/>
    <property type="project" value="UniProtKB-UniRule"/>
</dbReference>
<dbReference type="PROSITE" id="PS50102">
    <property type="entry name" value="RRM"/>
    <property type="match status" value="1"/>
</dbReference>
<dbReference type="InterPro" id="IPR035979">
    <property type="entry name" value="RBD_domain_sf"/>
</dbReference>
<dbReference type="GeneTree" id="ENSGT00390000013765"/>
<reference evidence="8" key="1">
    <citation type="submission" date="2013-11" db="EMBL/GenBank/DDBJ databases">
        <title>The genomic landscape of the Guanapo guppy.</title>
        <authorList>
            <person name="Kuenstner A."/>
            <person name="Dreyer C."/>
        </authorList>
    </citation>
    <scope>NUCLEOTIDE SEQUENCE</scope>
    <source>
        <strain evidence="8">Guanapo</strain>
    </source>
</reference>
<evidence type="ECO:0000256" key="3">
    <source>
        <dbReference type="ARBA" id="ARBA00030780"/>
    </source>
</evidence>
<sequence length="213" mass="24405">MHMQTKTISTVENASIIAESASHDGNRLWIGNIDPKITEYHLVKLLEKFGKVKQFDFLFHKSGPLEGQPRGYCFVNFSTREEAERAIQCLNGKLALSKKLVVRWAHAQVRRFEGFRNEKTMPASLEPSASPLTLTANISSLTSFFFFPSSLSSTSAKIRAIEAKLQMMEENPDDSYSGPSAYVYNKPPERKRWEPYSKSHHSNQSRPFRKFRR</sequence>
<dbReference type="AlphaFoldDB" id="A0A3P9NV72"/>
<keyword evidence="8" id="KW-1185">Reference proteome</keyword>
<evidence type="ECO:0000313" key="7">
    <source>
        <dbReference type="Ensembl" id="ENSPREP00000013467.1"/>
    </source>
</evidence>
<feature type="compositionally biased region" description="Basic residues" evidence="5">
    <location>
        <begin position="198"/>
        <end position="213"/>
    </location>
</feature>
<evidence type="ECO:0000259" key="6">
    <source>
        <dbReference type="PROSITE" id="PS50102"/>
    </source>
</evidence>
<dbReference type="InterPro" id="IPR039157">
    <property type="entry name" value="RBM18_RRM"/>
</dbReference>
<dbReference type="Proteomes" id="UP000242638">
    <property type="component" value="Unassembled WGS sequence"/>
</dbReference>
<keyword evidence="2 4" id="KW-0694">RNA-binding</keyword>
<dbReference type="CDD" id="cd12355">
    <property type="entry name" value="RRM_RBM18"/>
    <property type="match status" value="1"/>
</dbReference>
<feature type="region of interest" description="Disordered" evidence="5">
    <location>
        <begin position="191"/>
        <end position="213"/>
    </location>
</feature>
<reference evidence="7" key="2">
    <citation type="submission" date="2025-08" db="UniProtKB">
        <authorList>
            <consortium name="Ensembl"/>
        </authorList>
    </citation>
    <scope>IDENTIFICATION</scope>
    <source>
        <strain evidence="7">Guanapo</strain>
    </source>
</reference>
<protein>
    <recommendedName>
        <fullName evidence="1">Probable RNA-binding protein 18</fullName>
    </recommendedName>
    <alternativeName>
        <fullName evidence="3">RNA-binding motif protein 18</fullName>
    </alternativeName>
</protein>
<organism evidence="7 8">
    <name type="scientific">Poecilia reticulata</name>
    <name type="common">Guppy</name>
    <name type="synonym">Acanthophacelus reticulatus</name>
    <dbReference type="NCBI Taxonomy" id="8081"/>
    <lineage>
        <taxon>Eukaryota</taxon>
        <taxon>Metazoa</taxon>
        <taxon>Chordata</taxon>
        <taxon>Craniata</taxon>
        <taxon>Vertebrata</taxon>
        <taxon>Euteleostomi</taxon>
        <taxon>Actinopterygii</taxon>
        <taxon>Neopterygii</taxon>
        <taxon>Teleostei</taxon>
        <taxon>Neoteleostei</taxon>
        <taxon>Acanthomorphata</taxon>
        <taxon>Ovalentaria</taxon>
        <taxon>Atherinomorphae</taxon>
        <taxon>Cyprinodontiformes</taxon>
        <taxon>Poeciliidae</taxon>
        <taxon>Poeciliinae</taxon>
        <taxon>Poecilia</taxon>
    </lineage>
</organism>
<dbReference type="SUPFAM" id="SSF54928">
    <property type="entry name" value="RNA-binding domain, RBD"/>
    <property type="match status" value="1"/>
</dbReference>
<evidence type="ECO:0000256" key="1">
    <source>
        <dbReference type="ARBA" id="ARBA00021141"/>
    </source>
</evidence>
<dbReference type="Ensembl" id="ENSPRET00000013604.1">
    <property type="protein sequence ID" value="ENSPREP00000013467.1"/>
    <property type="gene ID" value="ENSPREG00000009157.1"/>
</dbReference>
<accession>A0A3P9NV72</accession>
<evidence type="ECO:0000256" key="5">
    <source>
        <dbReference type="SAM" id="MobiDB-lite"/>
    </source>
</evidence>
<dbReference type="Pfam" id="PF00076">
    <property type="entry name" value="RRM_1"/>
    <property type="match status" value="1"/>
</dbReference>
<evidence type="ECO:0000256" key="2">
    <source>
        <dbReference type="ARBA" id="ARBA00022884"/>
    </source>
</evidence>
<dbReference type="PANTHER" id="PTHR21245">
    <property type="entry name" value="HETEROGENEOUS NUCLEAR RIBONUCLEOPROTEIN"/>
    <property type="match status" value="1"/>
</dbReference>
<reference evidence="7" key="3">
    <citation type="submission" date="2025-09" db="UniProtKB">
        <authorList>
            <consortium name="Ensembl"/>
        </authorList>
    </citation>
    <scope>IDENTIFICATION</scope>
    <source>
        <strain evidence="7">Guanapo</strain>
    </source>
</reference>
<proteinExistence type="predicted"/>
<dbReference type="Gene3D" id="3.30.70.330">
    <property type="match status" value="1"/>
</dbReference>
<evidence type="ECO:0000256" key="4">
    <source>
        <dbReference type="PROSITE-ProRule" id="PRU00176"/>
    </source>
</evidence>